<comment type="caution">
    <text evidence="1">The sequence shown here is derived from an EMBL/GenBank/DDBJ whole genome shotgun (WGS) entry which is preliminary data.</text>
</comment>
<dbReference type="EMBL" id="CAKMRJ010004445">
    <property type="protein sequence ID" value="CAH1438143.1"/>
    <property type="molecule type" value="Genomic_DNA"/>
</dbReference>
<accession>A0AAU9NJV7</accession>
<dbReference type="AlphaFoldDB" id="A0AAU9NJV7"/>
<evidence type="ECO:0000313" key="2">
    <source>
        <dbReference type="Proteomes" id="UP001157418"/>
    </source>
</evidence>
<evidence type="ECO:0000313" key="1">
    <source>
        <dbReference type="EMBL" id="CAH1438143.1"/>
    </source>
</evidence>
<gene>
    <name evidence="1" type="ORF">LVIROSA_LOCUS24418</name>
</gene>
<keyword evidence="2" id="KW-1185">Reference proteome</keyword>
<proteinExistence type="predicted"/>
<protein>
    <submittedName>
        <fullName evidence="1">Uncharacterized protein</fullName>
    </submittedName>
</protein>
<sequence>MGWKECDEFLLWKWKKCGEMRRGQCSRHLAAVQISIDIFTNTLTSPFYISSPIPINRSSSHLLPDCNFSYVIHSGFYNLV</sequence>
<dbReference type="Proteomes" id="UP001157418">
    <property type="component" value="Unassembled WGS sequence"/>
</dbReference>
<organism evidence="1 2">
    <name type="scientific">Lactuca virosa</name>
    <dbReference type="NCBI Taxonomy" id="75947"/>
    <lineage>
        <taxon>Eukaryota</taxon>
        <taxon>Viridiplantae</taxon>
        <taxon>Streptophyta</taxon>
        <taxon>Embryophyta</taxon>
        <taxon>Tracheophyta</taxon>
        <taxon>Spermatophyta</taxon>
        <taxon>Magnoliopsida</taxon>
        <taxon>eudicotyledons</taxon>
        <taxon>Gunneridae</taxon>
        <taxon>Pentapetalae</taxon>
        <taxon>asterids</taxon>
        <taxon>campanulids</taxon>
        <taxon>Asterales</taxon>
        <taxon>Asteraceae</taxon>
        <taxon>Cichorioideae</taxon>
        <taxon>Cichorieae</taxon>
        <taxon>Lactucinae</taxon>
        <taxon>Lactuca</taxon>
    </lineage>
</organism>
<reference evidence="1 2" key="1">
    <citation type="submission" date="2022-01" db="EMBL/GenBank/DDBJ databases">
        <authorList>
            <person name="Xiong W."/>
            <person name="Schranz E."/>
        </authorList>
    </citation>
    <scope>NUCLEOTIDE SEQUENCE [LARGE SCALE GENOMIC DNA]</scope>
</reference>
<name>A0AAU9NJV7_9ASTR</name>